<feature type="compositionally biased region" description="Basic and acidic residues" evidence="1">
    <location>
        <begin position="99"/>
        <end position="108"/>
    </location>
</feature>
<feature type="compositionally biased region" description="Basic and acidic residues" evidence="1">
    <location>
        <begin position="137"/>
        <end position="157"/>
    </location>
</feature>
<accession>A0A645C076</accession>
<protein>
    <submittedName>
        <fullName evidence="2">Uncharacterized protein</fullName>
    </submittedName>
</protein>
<sequence>MRPGGHGVGIVRVGQAMVGQTHPAERDQPAEGHGQQDAADQHPVGDREPEVDARAEDLPGVVLREFGVKQVGGDEGVPDHRDGGHDRFDLQTAVGLPGHRGDRARPAEEQDGAEAEQAAGDQEAQAAAFAPTVGAEHGGDQHRGPQFGRRSDGHGSP</sequence>
<dbReference type="EMBL" id="VSSQ01023840">
    <property type="protein sequence ID" value="MPM71002.1"/>
    <property type="molecule type" value="Genomic_DNA"/>
</dbReference>
<evidence type="ECO:0000313" key="2">
    <source>
        <dbReference type="EMBL" id="MPM71002.1"/>
    </source>
</evidence>
<comment type="caution">
    <text evidence="2">The sequence shown here is derived from an EMBL/GenBank/DDBJ whole genome shotgun (WGS) entry which is preliminary data.</text>
</comment>
<organism evidence="2">
    <name type="scientific">bioreactor metagenome</name>
    <dbReference type="NCBI Taxonomy" id="1076179"/>
    <lineage>
        <taxon>unclassified sequences</taxon>
        <taxon>metagenomes</taxon>
        <taxon>ecological metagenomes</taxon>
    </lineage>
</organism>
<evidence type="ECO:0000256" key="1">
    <source>
        <dbReference type="SAM" id="MobiDB-lite"/>
    </source>
</evidence>
<name>A0A645C076_9ZZZZ</name>
<feature type="region of interest" description="Disordered" evidence="1">
    <location>
        <begin position="1"/>
        <end position="157"/>
    </location>
</feature>
<dbReference type="AlphaFoldDB" id="A0A645C076"/>
<feature type="compositionally biased region" description="Low complexity" evidence="1">
    <location>
        <begin position="115"/>
        <end position="128"/>
    </location>
</feature>
<proteinExistence type="predicted"/>
<reference evidence="2" key="1">
    <citation type="submission" date="2019-08" db="EMBL/GenBank/DDBJ databases">
        <authorList>
            <person name="Kucharzyk K."/>
            <person name="Murdoch R.W."/>
            <person name="Higgins S."/>
            <person name="Loffler F."/>
        </authorList>
    </citation>
    <scope>NUCLEOTIDE SEQUENCE</scope>
</reference>
<gene>
    <name evidence="2" type="ORF">SDC9_117965</name>
</gene>
<feature type="compositionally biased region" description="Basic and acidic residues" evidence="1">
    <location>
        <begin position="77"/>
        <end position="89"/>
    </location>
</feature>
<feature type="compositionally biased region" description="Basic and acidic residues" evidence="1">
    <location>
        <begin position="39"/>
        <end position="57"/>
    </location>
</feature>